<keyword evidence="2" id="KW-0812">Transmembrane</keyword>
<keyword evidence="2" id="KW-1133">Transmembrane helix</keyword>
<gene>
    <name evidence="3" type="ORF">G3I66_00960</name>
</gene>
<sequence length="69" mass="7583">PLVTLLVIVGTANHYWLDVIVATALLGLALAVLRVPERPRRPRCALPHRRPEVRRGSSAERPELVGAGR</sequence>
<evidence type="ECO:0000256" key="2">
    <source>
        <dbReference type="SAM" id="Phobius"/>
    </source>
</evidence>
<reference evidence="3 4" key="1">
    <citation type="submission" date="2020-01" db="EMBL/GenBank/DDBJ databases">
        <title>Insect and environment-associated Actinomycetes.</title>
        <authorList>
            <person name="Currrie C."/>
            <person name="Chevrette M."/>
            <person name="Carlson C."/>
            <person name="Stubbendieck R."/>
            <person name="Wendt-Pienkowski E."/>
        </authorList>
    </citation>
    <scope>NUCLEOTIDE SEQUENCE [LARGE SCALE GENOMIC DNA]</scope>
    <source>
        <strain evidence="3 4">SID7739</strain>
    </source>
</reference>
<feature type="non-terminal residue" evidence="3">
    <location>
        <position position="1"/>
    </location>
</feature>
<dbReference type="EMBL" id="JAAGMQ010000031">
    <property type="protein sequence ID" value="NEC31781.1"/>
    <property type="molecule type" value="Genomic_DNA"/>
</dbReference>
<feature type="transmembrane region" description="Helical" evidence="2">
    <location>
        <begin position="15"/>
        <end position="33"/>
    </location>
</feature>
<feature type="region of interest" description="Disordered" evidence="1">
    <location>
        <begin position="42"/>
        <end position="69"/>
    </location>
</feature>
<dbReference type="AlphaFoldDB" id="A0A6G3T6X2"/>
<comment type="caution">
    <text evidence="3">The sequence shown here is derived from an EMBL/GenBank/DDBJ whole genome shotgun (WGS) entry which is preliminary data.</text>
</comment>
<proteinExistence type="predicted"/>
<keyword evidence="2" id="KW-0472">Membrane</keyword>
<dbReference type="Proteomes" id="UP000475666">
    <property type="component" value="Unassembled WGS sequence"/>
</dbReference>
<feature type="compositionally biased region" description="Basic and acidic residues" evidence="1">
    <location>
        <begin position="49"/>
        <end position="63"/>
    </location>
</feature>
<evidence type="ECO:0000256" key="1">
    <source>
        <dbReference type="SAM" id="MobiDB-lite"/>
    </source>
</evidence>
<evidence type="ECO:0000313" key="4">
    <source>
        <dbReference type="Proteomes" id="UP000475666"/>
    </source>
</evidence>
<name>A0A6G3T6X2_9ACTN</name>
<organism evidence="3 4">
    <name type="scientific">Streptomyces rubrogriseus</name>
    <dbReference type="NCBI Taxonomy" id="194673"/>
    <lineage>
        <taxon>Bacteria</taxon>
        <taxon>Bacillati</taxon>
        <taxon>Actinomycetota</taxon>
        <taxon>Actinomycetes</taxon>
        <taxon>Kitasatosporales</taxon>
        <taxon>Streptomycetaceae</taxon>
        <taxon>Streptomyces</taxon>
        <taxon>Streptomyces violaceoruber group</taxon>
    </lineage>
</organism>
<accession>A0A6G3T6X2</accession>
<protein>
    <submittedName>
        <fullName evidence="3">Inositol phosphorylceramide synthase</fullName>
    </submittedName>
</protein>
<evidence type="ECO:0000313" key="3">
    <source>
        <dbReference type="EMBL" id="NEC31781.1"/>
    </source>
</evidence>